<protein>
    <submittedName>
        <fullName evidence="1">Beta-N-acetylhexosaminidase</fullName>
    </submittedName>
</protein>
<evidence type="ECO:0000313" key="1">
    <source>
        <dbReference type="EMBL" id="CAK9062807.1"/>
    </source>
</evidence>
<sequence>EDAEFLFLRVIGIRKVCSRVDIAHRLKASMNSIGPLSNWAEGIDITDLEDRIGRAQS</sequence>
<reference evidence="1 2" key="1">
    <citation type="submission" date="2024-02" db="EMBL/GenBank/DDBJ databases">
        <authorList>
            <person name="Chen Y."/>
            <person name="Shah S."/>
            <person name="Dougan E. K."/>
            <person name="Thang M."/>
            <person name="Chan C."/>
        </authorList>
    </citation>
    <scope>NUCLEOTIDE SEQUENCE [LARGE SCALE GENOMIC DNA]</scope>
</reference>
<evidence type="ECO:0000313" key="2">
    <source>
        <dbReference type="Proteomes" id="UP001642464"/>
    </source>
</evidence>
<dbReference type="EMBL" id="CAXAMM010028435">
    <property type="protein sequence ID" value="CAK9062807.1"/>
    <property type="molecule type" value="Genomic_DNA"/>
</dbReference>
<proteinExistence type="predicted"/>
<accession>A0ABP0NIW8</accession>
<gene>
    <name evidence="1" type="ORF">SCF082_LOCUS32645</name>
</gene>
<dbReference type="Proteomes" id="UP001642464">
    <property type="component" value="Unassembled WGS sequence"/>
</dbReference>
<keyword evidence="2" id="KW-1185">Reference proteome</keyword>
<organism evidence="1 2">
    <name type="scientific">Durusdinium trenchii</name>
    <dbReference type="NCBI Taxonomy" id="1381693"/>
    <lineage>
        <taxon>Eukaryota</taxon>
        <taxon>Sar</taxon>
        <taxon>Alveolata</taxon>
        <taxon>Dinophyceae</taxon>
        <taxon>Suessiales</taxon>
        <taxon>Symbiodiniaceae</taxon>
        <taxon>Durusdinium</taxon>
    </lineage>
</organism>
<comment type="caution">
    <text evidence="1">The sequence shown here is derived from an EMBL/GenBank/DDBJ whole genome shotgun (WGS) entry which is preliminary data.</text>
</comment>
<name>A0ABP0NIW8_9DINO</name>
<feature type="non-terminal residue" evidence="1">
    <location>
        <position position="1"/>
    </location>
</feature>